<protein>
    <submittedName>
        <fullName evidence="2">Uncharacterized protein</fullName>
    </submittedName>
</protein>
<name>A0AAE0DAI6_COLKA</name>
<proteinExistence type="predicted"/>
<feature type="region of interest" description="Disordered" evidence="1">
    <location>
        <begin position="1"/>
        <end position="23"/>
    </location>
</feature>
<keyword evidence="3" id="KW-1185">Reference proteome</keyword>
<dbReference type="AlphaFoldDB" id="A0AAE0DAI6"/>
<feature type="compositionally biased region" description="Polar residues" evidence="1">
    <location>
        <begin position="12"/>
        <end position="23"/>
    </location>
</feature>
<evidence type="ECO:0000313" key="2">
    <source>
        <dbReference type="EMBL" id="KAK2772612.1"/>
    </source>
</evidence>
<dbReference type="EMBL" id="VYYT01000066">
    <property type="protein sequence ID" value="KAK2772612.1"/>
    <property type="molecule type" value="Genomic_DNA"/>
</dbReference>
<evidence type="ECO:0000256" key="1">
    <source>
        <dbReference type="SAM" id="MobiDB-lite"/>
    </source>
</evidence>
<sequence>MKFPCGDHRTPSLDNTPTDGSQAETALQKAVQVLVNIHAADGAGRNLNDDTDLARRWAVMLMNVAGMP</sequence>
<dbReference type="Proteomes" id="UP001281614">
    <property type="component" value="Unassembled WGS sequence"/>
</dbReference>
<accession>A0AAE0DAI6</accession>
<feature type="compositionally biased region" description="Basic and acidic residues" evidence="1">
    <location>
        <begin position="1"/>
        <end position="11"/>
    </location>
</feature>
<comment type="caution">
    <text evidence="2">The sequence shown here is derived from an EMBL/GenBank/DDBJ whole genome shotgun (WGS) entry which is preliminary data.</text>
</comment>
<reference evidence="2" key="1">
    <citation type="submission" date="2023-02" db="EMBL/GenBank/DDBJ databases">
        <title>Colletotrichum kahawae CIFC_Que2 genome sequencing and assembly.</title>
        <authorList>
            <person name="Baroncelli R."/>
        </authorList>
    </citation>
    <scope>NUCLEOTIDE SEQUENCE</scope>
    <source>
        <strain evidence="2">CIFC_Que2</strain>
    </source>
</reference>
<gene>
    <name evidence="2" type="ORF">CKAH01_13908</name>
</gene>
<evidence type="ECO:0000313" key="3">
    <source>
        <dbReference type="Proteomes" id="UP001281614"/>
    </source>
</evidence>
<organism evidence="2 3">
    <name type="scientific">Colletotrichum kahawae</name>
    <name type="common">Coffee berry disease fungus</name>
    <dbReference type="NCBI Taxonomy" id="34407"/>
    <lineage>
        <taxon>Eukaryota</taxon>
        <taxon>Fungi</taxon>
        <taxon>Dikarya</taxon>
        <taxon>Ascomycota</taxon>
        <taxon>Pezizomycotina</taxon>
        <taxon>Sordariomycetes</taxon>
        <taxon>Hypocreomycetidae</taxon>
        <taxon>Glomerellales</taxon>
        <taxon>Glomerellaceae</taxon>
        <taxon>Colletotrichum</taxon>
        <taxon>Colletotrichum gloeosporioides species complex</taxon>
    </lineage>
</organism>